<comment type="caution">
    <text evidence="2">The sequence shown here is derived from an EMBL/GenBank/DDBJ whole genome shotgun (WGS) entry which is preliminary data.</text>
</comment>
<keyword evidence="3" id="KW-1185">Reference proteome</keyword>
<dbReference type="InterPro" id="IPR001509">
    <property type="entry name" value="Epimerase_deHydtase"/>
</dbReference>
<dbReference type="SUPFAM" id="SSF51735">
    <property type="entry name" value="NAD(P)-binding Rossmann-fold domains"/>
    <property type="match status" value="1"/>
</dbReference>
<dbReference type="EMBL" id="JARBJD010000039">
    <property type="protein sequence ID" value="KAK2958247.1"/>
    <property type="molecule type" value="Genomic_DNA"/>
</dbReference>
<evidence type="ECO:0000259" key="1">
    <source>
        <dbReference type="Pfam" id="PF01370"/>
    </source>
</evidence>
<organism evidence="2 3">
    <name type="scientific">Blattamonas nauphoetae</name>
    <dbReference type="NCBI Taxonomy" id="2049346"/>
    <lineage>
        <taxon>Eukaryota</taxon>
        <taxon>Metamonada</taxon>
        <taxon>Preaxostyla</taxon>
        <taxon>Oxymonadida</taxon>
        <taxon>Blattamonas</taxon>
    </lineage>
</organism>
<gene>
    <name evidence="2" type="ORF">BLNAU_6734</name>
</gene>
<accession>A0ABQ9Y3C7</accession>
<dbReference type="PANTHER" id="PTHR48079:SF9">
    <property type="entry name" value="PUTATIVE-RELATED"/>
    <property type="match status" value="1"/>
</dbReference>
<evidence type="ECO:0000313" key="3">
    <source>
        <dbReference type="Proteomes" id="UP001281761"/>
    </source>
</evidence>
<reference evidence="2 3" key="1">
    <citation type="journal article" date="2022" name="bioRxiv">
        <title>Genomics of Preaxostyla Flagellates Illuminates Evolutionary Transitions and the Path Towards Mitochondrial Loss.</title>
        <authorList>
            <person name="Novak L.V.F."/>
            <person name="Treitli S.C."/>
            <person name="Pyrih J."/>
            <person name="Halakuc P."/>
            <person name="Pipaliya S.V."/>
            <person name="Vacek V."/>
            <person name="Brzon O."/>
            <person name="Soukal P."/>
            <person name="Eme L."/>
            <person name="Dacks J.B."/>
            <person name="Karnkowska A."/>
            <person name="Elias M."/>
            <person name="Hampl V."/>
        </authorList>
    </citation>
    <scope>NUCLEOTIDE SEQUENCE [LARGE SCALE GENOMIC DNA]</scope>
    <source>
        <strain evidence="2">NAU3</strain>
        <tissue evidence="2">Gut</tissue>
    </source>
</reference>
<protein>
    <submittedName>
        <fullName evidence="2">SDR family oxidoreductase</fullName>
    </submittedName>
</protein>
<dbReference type="Pfam" id="PF01370">
    <property type="entry name" value="Epimerase"/>
    <property type="match status" value="1"/>
</dbReference>
<dbReference type="InterPro" id="IPR036291">
    <property type="entry name" value="NAD(P)-bd_dom_sf"/>
</dbReference>
<name>A0ABQ9Y3C7_9EUKA</name>
<dbReference type="InterPro" id="IPR051783">
    <property type="entry name" value="NAD(P)-dependent_oxidoreduct"/>
</dbReference>
<dbReference type="PANTHER" id="PTHR48079">
    <property type="entry name" value="PROTEIN YEEZ"/>
    <property type="match status" value="1"/>
</dbReference>
<dbReference type="Gene3D" id="3.40.50.720">
    <property type="entry name" value="NAD(P)-binding Rossmann-like Domain"/>
    <property type="match status" value="1"/>
</dbReference>
<dbReference type="CDD" id="cd05262">
    <property type="entry name" value="SDR_a7"/>
    <property type="match status" value="1"/>
</dbReference>
<feature type="domain" description="NAD-dependent epimerase/dehydratase" evidence="1">
    <location>
        <begin position="3"/>
        <end position="125"/>
    </location>
</feature>
<proteinExistence type="predicted"/>
<dbReference type="Proteomes" id="UP001281761">
    <property type="component" value="Unassembled WGS sequence"/>
</dbReference>
<sequence>MKVFVTGATGFIGSAVVDELLRRHHTVLGLARSDSSAKQFTDKGVEVLRGTLEDTDVLAEGAKNSDGVIHLGFTNNFGDMAGAVEIDVNAITAMCNALSGTGKPFVNTSGTLMVSYQGRPATEDDAGSDEQLRTRSEKTSLSFAEKGVRSTVVRLSPTVHDETRHGLATVATQIAIKNVHQLDAAHLFVDALEKGKAGSAYNGVAESGIPFKDIAATISSSLGLPLKSLTFDDATEYAGPFLGGAFQLNNPTSSAKTQAELNWHPTHPGLLADLQAFLSNPANVEHLKNN</sequence>
<evidence type="ECO:0000313" key="2">
    <source>
        <dbReference type="EMBL" id="KAK2958247.1"/>
    </source>
</evidence>